<evidence type="ECO:0000259" key="1">
    <source>
        <dbReference type="PROSITE" id="PS50910"/>
    </source>
</evidence>
<dbReference type="InterPro" id="IPR007842">
    <property type="entry name" value="HEPN_dom"/>
</dbReference>
<protein>
    <submittedName>
        <fullName evidence="2">DNA-binding protein</fullName>
    </submittedName>
</protein>
<dbReference type="Pfam" id="PF05168">
    <property type="entry name" value="HEPN"/>
    <property type="match status" value="1"/>
</dbReference>
<name>A0A2R6AU76_9ARCH</name>
<dbReference type="Gene3D" id="1.20.120.330">
    <property type="entry name" value="Nucleotidyltransferases domain 2"/>
    <property type="match status" value="1"/>
</dbReference>
<sequence length="130" mass="14939">MEDYLRWMEQADEDFKTARILINQGVYYASVFFSHQAIEKALKSILLKHGKDPGKIHSLPELADMLESETGISIPENIRLAIQEVNPHYVITRYPDAANGIPARAYTQTKAKEILDKCKEVLEWSRLNLH</sequence>
<dbReference type="Proteomes" id="UP000240322">
    <property type="component" value="Unassembled WGS sequence"/>
</dbReference>
<dbReference type="SMART" id="SM00748">
    <property type="entry name" value="HEPN"/>
    <property type="match status" value="1"/>
</dbReference>
<evidence type="ECO:0000313" key="2">
    <source>
        <dbReference type="EMBL" id="PSN89917.1"/>
    </source>
</evidence>
<comment type="caution">
    <text evidence="2">The sequence shown here is derived from an EMBL/GenBank/DDBJ whole genome shotgun (WGS) entry which is preliminary data.</text>
</comment>
<feature type="domain" description="HEPN" evidence="1">
    <location>
        <begin position="8"/>
        <end position="121"/>
    </location>
</feature>
<keyword evidence="2" id="KW-0238">DNA-binding</keyword>
<proteinExistence type="predicted"/>
<accession>A0A2R6AU76</accession>
<dbReference type="SUPFAM" id="SSF81593">
    <property type="entry name" value="Nucleotidyltransferase substrate binding subunit/domain"/>
    <property type="match status" value="1"/>
</dbReference>
<organism evidence="2 3">
    <name type="scientific">Candidatus Marsarchaeota G2 archaeon OSP_D</name>
    <dbReference type="NCBI Taxonomy" id="1978157"/>
    <lineage>
        <taxon>Archaea</taxon>
        <taxon>Candidatus Marsarchaeota</taxon>
        <taxon>Candidatus Marsarchaeota group 2</taxon>
    </lineage>
</organism>
<dbReference type="PROSITE" id="PS50910">
    <property type="entry name" value="HEPN"/>
    <property type="match status" value="1"/>
</dbReference>
<dbReference type="AlphaFoldDB" id="A0A2R6AU76"/>
<dbReference type="GO" id="GO:0003677">
    <property type="term" value="F:DNA binding"/>
    <property type="evidence" value="ECO:0007669"/>
    <property type="project" value="UniProtKB-KW"/>
</dbReference>
<reference evidence="2 3" key="1">
    <citation type="submission" date="2017-04" db="EMBL/GenBank/DDBJ databases">
        <title>Novel microbial lineages endemic to geothermal iron-oxide mats fill important gaps in the evolutionary history of Archaea.</title>
        <authorList>
            <person name="Jay Z.J."/>
            <person name="Beam J.P."/>
            <person name="Dlakic M."/>
            <person name="Rusch D.B."/>
            <person name="Kozubal M.A."/>
            <person name="Inskeep W.P."/>
        </authorList>
    </citation>
    <scope>NUCLEOTIDE SEQUENCE [LARGE SCALE GENOMIC DNA]</scope>
    <source>
        <strain evidence="2">OSP_D</strain>
    </source>
</reference>
<evidence type="ECO:0000313" key="3">
    <source>
        <dbReference type="Proteomes" id="UP000240322"/>
    </source>
</evidence>
<gene>
    <name evidence="2" type="ORF">B9Q03_07920</name>
</gene>
<dbReference type="EMBL" id="NEXE01000081">
    <property type="protein sequence ID" value="PSN89917.1"/>
    <property type="molecule type" value="Genomic_DNA"/>
</dbReference>